<accession>A0ABT7QUZ0</accession>
<reference evidence="1" key="1">
    <citation type="submission" date="2023-01" db="EMBL/GenBank/DDBJ databases">
        <title>Sulfurovum sp. zt1-1 genome assembly.</title>
        <authorList>
            <person name="Wang J."/>
        </authorList>
    </citation>
    <scope>NUCLEOTIDE SEQUENCE</scope>
    <source>
        <strain evidence="1">Zt1-1</strain>
    </source>
</reference>
<dbReference type="Proteomes" id="UP001169069">
    <property type="component" value="Unassembled WGS sequence"/>
</dbReference>
<organism evidence="1 2">
    <name type="scientific">Sulfurovum zhangzhouensis</name>
    <dbReference type="NCBI Taxonomy" id="3019067"/>
    <lineage>
        <taxon>Bacteria</taxon>
        <taxon>Pseudomonadati</taxon>
        <taxon>Campylobacterota</taxon>
        <taxon>Epsilonproteobacteria</taxon>
        <taxon>Campylobacterales</taxon>
        <taxon>Sulfurovaceae</taxon>
        <taxon>Sulfurovum</taxon>
    </lineage>
</organism>
<evidence type="ECO:0000313" key="1">
    <source>
        <dbReference type="EMBL" id="MDM5270660.1"/>
    </source>
</evidence>
<sequence>MYRNKKEKLFIKELLETPLITYPAYYNVSSSMMNNDYLHSALIALHSMDFYHYAMPESYEKIFETFATGAFAIFKEQYIVGYFGDKMMYLEANGWRAMPVTRDIFYVEHWLV</sequence>
<proteinExistence type="predicted"/>
<dbReference type="RefSeq" id="WP_289411937.1">
    <property type="nucleotide sequence ID" value="NZ_JAQIBD010000001.1"/>
</dbReference>
<keyword evidence="2" id="KW-1185">Reference proteome</keyword>
<name>A0ABT7QUZ0_9BACT</name>
<dbReference type="EMBL" id="JAQIBD010000001">
    <property type="protein sequence ID" value="MDM5270660.1"/>
    <property type="molecule type" value="Genomic_DNA"/>
</dbReference>
<protein>
    <submittedName>
        <fullName evidence="1">Uncharacterized protein</fullName>
    </submittedName>
</protein>
<gene>
    <name evidence="1" type="ORF">PGH07_00540</name>
</gene>
<evidence type="ECO:0000313" key="2">
    <source>
        <dbReference type="Proteomes" id="UP001169069"/>
    </source>
</evidence>
<comment type="caution">
    <text evidence="1">The sequence shown here is derived from an EMBL/GenBank/DDBJ whole genome shotgun (WGS) entry which is preliminary data.</text>
</comment>